<gene>
    <name evidence="6" type="ORF">D8I35_14725</name>
</gene>
<evidence type="ECO:0000256" key="3">
    <source>
        <dbReference type="SAM" id="MobiDB-lite"/>
    </source>
</evidence>
<dbReference type="PANTHER" id="PTHR43201:SF5">
    <property type="entry name" value="MEDIUM-CHAIN ACYL-COA LIGASE ACSF2, MITOCHONDRIAL"/>
    <property type="match status" value="1"/>
</dbReference>
<evidence type="ECO:0000313" key="7">
    <source>
        <dbReference type="Proteomes" id="UP000278006"/>
    </source>
</evidence>
<dbReference type="EMBL" id="RDQO01000005">
    <property type="protein sequence ID" value="RMX04073.1"/>
    <property type="molecule type" value="Genomic_DNA"/>
</dbReference>
<dbReference type="InterPro" id="IPR042099">
    <property type="entry name" value="ANL_N_sf"/>
</dbReference>
<evidence type="ECO:0000259" key="4">
    <source>
        <dbReference type="Pfam" id="PF00501"/>
    </source>
</evidence>
<comment type="similarity">
    <text evidence="1">Belongs to the ATP-dependent AMP-binding enzyme family.</text>
</comment>
<feature type="region of interest" description="Disordered" evidence="3">
    <location>
        <begin position="1"/>
        <end position="20"/>
    </location>
</feature>
<dbReference type="Proteomes" id="UP000278006">
    <property type="component" value="Unassembled WGS sequence"/>
</dbReference>
<evidence type="ECO:0000313" key="6">
    <source>
        <dbReference type="EMBL" id="RMX04073.1"/>
    </source>
</evidence>
<protein>
    <submittedName>
        <fullName evidence="6">AMP-binding protein</fullName>
    </submittedName>
</protein>
<keyword evidence="2" id="KW-0436">Ligase</keyword>
<evidence type="ECO:0000256" key="1">
    <source>
        <dbReference type="ARBA" id="ARBA00006432"/>
    </source>
</evidence>
<dbReference type="FunFam" id="3.40.50.12780:FF:000003">
    <property type="entry name" value="Long-chain-fatty-acid--CoA ligase FadD"/>
    <property type="match status" value="1"/>
</dbReference>
<comment type="caution">
    <text evidence="6">The sequence shown here is derived from an EMBL/GenBank/DDBJ whole genome shotgun (WGS) entry which is preliminary data.</text>
</comment>
<organism evidence="6 7">
    <name type="scientific">Corticibacter populi</name>
    <dbReference type="NCBI Taxonomy" id="1550736"/>
    <lineage>
        <taxon>Bacteria</taxon>
        <taxon>Pseudomonadati</taxon>
        <taxon>Pseudomonadota</taxon>
        <taxon>Betaproteobacteria</taxon>
        <taxon>Burkholderiales</taxon>
        <taxon>Comamonadaceae</taxon>
        <taxon>Corticibacter</taxon>
    </lineage>
</organism>
<dbReference type="CDD" id="cd05917">
    <property type="entry name" value="FACL_like_2"/>
    <property type="match status" value="1"/>
</dbReference>
<sequence length="577" mass="63456">MTDPASTAPSSASHDQGATNPPLLEQTIGDFFDAMVARQPDRPALVSRHQGLRYSYRELQAQVDRLASALLGTGLRPGERIGIWSHNNAEWVLMQLATAKIGLILVNINPAYRTSEAEYALNKVGCRALVTMPGFKTSDYLAMLRELAPELADSQPGETGRLAARRLPLLRQVYWIDVAGLGPEQAGMQRFSQLLASGAADDPRVAEMQHGLASTDPINIQFTSGTTGFPKGATLTHRNILNNGFFIGECMKLTPEDRLCIPVPLYHCFGMVLGNLACLTHGSAIVYPNDGFDALATLEAVQAERCTGLHGVPTMFIAELDHPRFAEFDLSTLRTGIMAGTACPIEVMRRVVKDMHLSQITIAYGMTETSPVSCQSDTETPLERRVTTVGKVQPHLEIKIIDADTGETVPRGQTGEFCTRGYSVMHGYWGDEEKTREAIDAEGWMHTGDLATMDDQGYVNIVGRIKDMVIRGGENIYPREIEEFLYRHPGVQDVQVVGVPDEKYGEELCAWIIAKPGAELAEADVRAFCKGQIAHYKVPRYIRFVEAFPMTVTGKIQKFAIRDEMKQLLGLKTSPTA</sequence>
<dbReference type="Gene3D" id="3.40.50.12780">
    <property type="entry name" value="N-terminal domain of ligase-like"/>
    <property type="match status" value="1"/>
</dbReference>
<evidence type="ECO:0000259" key="5">
    <source>
        <dbReference type="Pfam" id="PF13193"/>
    </source>
</evidence>
<proteinExistence type="inferred from homology"/>
<feature type="compositionally biased region" description="Low complexity" evidence="3">
    <location>
        <begin position="1"/>
        <end position="13"/>
    </location>
</feature>
<feature type="domain" description="AMP-dependent synthetase/ligase" evidence="4">
    <location>
        <begin position="33"/>
        <end position="429"/>
    </location>
</feature>
<dbReference type="NCBIfam" id="NF009233">
    <property type="entry name" value="PRK12583.1"/>
    <property type="match status" value="1"/>
</dbReference>
<dbReference type="Gene3D" id="3.30.300.30">
    <property type="match status" value="1"/>
</dbReference>
<keyword evidence="7" id="KW-1185">Reference proteome</keyword>
<dbReference type="SUPFAM" id="SSF56801">
    <property type="entry name" value="Acetyl-CoA synthetase-like"/>
    <property type="match status" value="1"/>
</dbReference>
<dbReference type="PANTHER" id="PTHR43201">
    <property type="entry name" value="ACYL-COA SYNTHETASE"/>
    <property type="match status" value="1"/>
</dbReference>
<reference evidence="6 7" key="1">
    <citation type="submission" date="2018-10" db="EMBL/GenBank/DDBJ databases">
        <title>Draft genome of Cortibacter populi DSM10536.</title>
        <authorList>
            <person name="Bernier A.-M."/>
            <person name="Bernard K."/>
        </authorList>
    </citation>
    <scope>NUCLEOTIDE SEQUENCE [LARGE SCALE GENOMIC DNA]</scope>
    <source>
        <strain evidence="6 7">DSM 105136</strain>
    </source>
</reference>
<dbReference type="GO" id="GO:0006631">
    <property type="term" value="P:fatty acid metabolic process"/>
    <property type="evidence" value="ECO:0007669"/>
    <property type="project" value="TreeGrafter"/>
</dbReference>
<accession>A0A3M6QLW8</accession>
<evidence type="ECO:0000256" key="2">
    <source>
        <dbReference type="ARBA" id="ARBA00022598"/>
    </source>
</evidence>
<dbReference type="InterPro" id="IPR045851">
    <property type="entry name" value="AMP-bd_C_sf"/>
</dbReference>
<dbReference type="InterPro" id="IPR000873">
    <property type="entry name" value="AMP-dep_synth/lig_dom"/>
</dbReference>
<name>A0A3M6QLW8_9BURK</name>
<dbReference type="InterPro" id="IPR025110">
    <property type="entry name" value="AMP-bd_C"/>
</dbReference>
<dbReference type="Pfam" id="PF13193">
    <property type="entry name" value="AMP-binding_C"/>
    <property type="match status" value="1"/>
</dbReference>
<feature type="domain" description="AMP-binding enzyme C-terminal" evidence="5">
    <location>
        <begin position="480"/>
        <end position="555"/>
    </location>
</feature>
<dbReference type="RefSeq" id="WP_122230701.1">
    <property type="nucleotide sequence ID" value="NZ_RDQO01000005.1"/>
</dbReference>
<dbReference type="PROSITE" id="PS00455">
    <property type="entry name" value="AMP_BINDING"/>
    <property type="match status" value="1"/>
</dbReference>
<dbReference type="GO" id="GO:0031956">
    <property type="term" value="F:medium-chain fatty acid-CoA ligase activity"/>
    <property type="evidence" value="ECO:0007669"/>
    <property type="project" value="TreeGrafter"/>
</dbReference>
<dbReference type="FunFam" id="3.30.300.30:FF:000008">
    <property type="entry name" value="2,3-dihydroxybenzoate-AMP ligase"/>
    <property type="match status" value="1"/>
</dbReference>
<dbReference type="InterPro" id="IPR020845">
    <property type="entry name" value="AMP-binding_CS"/>
</dbReference>
<dbReference type="AlphaFoldDB" id="A0A3M6QLW8"/>
<dbReference type="OrthoDB" id="9766486at2"/>
<dbReference type="Pfam" id="PF00501">
    <property type="entry name" value="AMP-binding"/>
    <property type="match status" value="1"/>
</dbReference>